<dbReference type="SMART" id="SM00327">
    <property type="entry name" value="VWA"/>
    <property type="match status" value="1"/>
</dbReference>
<dbReference type="InterPro" id="IPR051266">
    <property type="entry name" value="CLCR"/>
</dbReference>
<sequence>MKKQRINSAIMLVWLIVLAMNLTVYANEQTESKYKSVIFLFDSSGSMKTNDVNRLAIDSIAQLTYALPSDYRVGVVSYNSDIVVSQKPVDSEQRSQIMELANGIKYENYSNAGAGLLQAVELLEEEDATEKTIVLLSDGEILLKDDAATVESKYQYKEATQQAAESGITIHVIGLGQEMTDTDNPIFAAAEDTGGGNYLAPQPSKIQDAIDAILIDKLDIKQTNLAIVDADGQQETLSVDCPFINATMVRILLTSDSPIKNLKTNFQAEDANQINGERYSLIQIKKPSSEKIELSFQGVSGSRVRIVMIPEYQIIPQVNIEYEDKIPSDETAVSYDRTARITYTFFDLTNQNLQLFTQPYFNNNSVGIAVNGDESQENVLSEGTITVQEAVIENKSENVEIDYSKLPFYVIGENTITVNLEGPKLLPLEEPKPPYLLIGTGIVTAIIVAAVILWILISRRPKPLPPDDIPEPSKYSYTGKLNIYITRTPTGYDVPPLTYNLFRLPSGKVMSMADILDSCAVQEVFEGADKIYFKSGPNHNLILTNNSDCTVMKNREILMKKKSYQITVGGKVDIVFEDETSELTFQYKDLKPSEMR</sequence>
<evidence type="ECO:0000256" key="1">
    <source>
        <dbReference type="SAM" id="Phobius"/>
    </source>
</evidence>
<dbReference type="AlphaFoldDB" id="A0A371JCL5"/>
<dbReference type="PROSITE" id="PS50234">
    <property type="entry name" value="VWFA"/>
    <property type="match status" value="1"/>
</dbReference>
<dbReference type="InterPro" id="IPR036465">
    <property type="entry name" value="vWFA_dom_sf"/>
</dbReference>
<dbReference type="PANTHER" id="PTHR10579">
    <property type="entry name" value="CALCIUM-ACTIVATED CHLORIDE CHANNEL REGULATOR"/>
    <property type="match status" value="1"/>
</dbReference>
<proteinExistence type="predicted"/>
<protein>
    <submittedName>
        <fullName evidence="3">VWA domain-containing protein</fullName>
    </submittedName>
</protein>
<comment type="caution">
    <text evidence="3">The sequence shown here is derived from an EMBL/GenBank/DDBJ whole genome shotgun (WGS) entry which is preliminary data.</text>
</comment>
<feature type="transmembrane region" description="Helical" evidence="1">
    <location>
        <begin position="435"/>
        <end position="457"/>
    </location>
</feature>
<keyword evidence="1" id="KW-1133">Transmembrane helix</keyword>
<keyword evidence="1" id="KW-0812">Transmembrane</keyword>
<keyword evidence="1" id="KW-0472">Membrane</keyword>
<dbReference type="EMBL" id="NOKA02000037">
    <property type="protein sequence ID" value="RDY30428.1"/>
    <property type="molecule type" value="Genomic_DNA"/>
</dbReference>
<name>A0A371JCL5_9FIRM</name>
<evidence type="ECO:0000259" key="2">
    <source>
        <dbReference type="PROSITE" id="PS50234"/>
    </source>
</evidence>
<evidence type="ECO:0000313" key="3">
    <source>
        <dbReference type="EMBL" id="RDY30428.1"/>
    </source>
</evidence>
<dbReference type="CDD" id="cd00198">
    <property type="entry name" value="vWFA"/>
    <property type="match status" value="1"/>
</dbReference>
<accession>A0A371JCL5</accession>
<gene>
    <name evidence="3" type="ORF">CG710_014610</name>
</gene>
<dbReference type="InterPro" id="IPR002035">
    <property type="entry name" value="VWF_A"/>
</dbReference>
<dbReference type="PANTHER" id="PTHR10579:SF43">
    <property type="entry name" value="ZINC FINGER (C3HC4-TYPE RING FINGER) FAMILY PROTEIN"/>
    <property type="match status" value="1"/>
</dbReference>
<feature type="domain" description="VWFA" evidence="2">
    <location>
        <begin position="36"/>
        <end position="218"/>
    </location>
</feature>
<dbReference type="SUPFAM" id="SSF53300">
    <property type="entry name" value="vWA-like"/>
    <property type="match status" value="1"/>
</dbReference>
<reference evidence="3 4" key="1">
    <citation type="journal article" date="2017" name="Genome Announc.">
        <title>Draft Genome Sequence of a Sporulating and Motile Strain of Lachnotalea glycerini Isolated from Water in Quebec City, Canada.</title>
        <authorList>
            <person name="Maheux A.F."/>
            <person name="Boudreau D.K."/>
            <person name="Berube E."/>
            <person name="Boissinot M."/>
            <person name="Raymond F."/>
            <person name="Brodeur S."/>
            <person name="Corbeil J."/>
            <person name="Isabel S."/>
            <person name="Omar R.F."/>
            <person name="Bergeron M.G."/>
        </authorList>
    </citation>
    <scope>NUCLEOTIDE SEQUENCE [LARGE SCALE GENOMIC DNA]</scope>
    <source>
        <strain evidence="3 4">CCRI-19302</strain>
    </source>
</reference>
<dbReference type="RefSeq" id="WP_094378435.1">
    <property type="nucleotide sequence ID" value="NZ_NOKA02000037.1"/>
</dbReference>
<evidence type="ECO:0000313" key="4">
    <source>
        <dbReference type="Proteomes" id="UP000216411"/>
    </source>
</evidence>
<organism evidence="3 4">
    <name type="scientific">Lachnotalea glycerini</name>
    <dbReference type="NCBI Taxonomy" id="1763509"/>
    <lineage>
        <taxon>Bacteria</taxon>
        <taxon>Bacillati</taxon>
        <taxon>Bacillota</taxon>
        <taxon>Clostridia</taxon>
        <taxon>Lachnospirales</taxon>
        <taxon>Lachnospiraceae</taxon>
        <taxon>Lachnotalea</taxon>
    </lineage>
</organism>
<dbReference type="OrthoDB" id="1673233at2"/>
<keyword evidence="4" id="KW-1185">Reference proteome</keyword>
<dbReference type="Gene3D" id="3.40.50.410">
    <property type="entry name" value="von Willebrand factor, type A domain"/>
    <property type="match status" value="1"/>
</dbReference>
<dbReference type="Proteomes" id="UP000216411">
    <property type="component" value="Unassembled WGS sequence"/>
</dbReference>
<dbReference type="Pfam" id="PF00092">
    <property type="entry name" value="VWA"/>
    <property type="match status" value="1"/>
</dbReference>